<comment type="caution">
    <text evidence="1">The sequence shown here is derived from an EMBL/GenBank/DDBJ whole genome shotgun (WGS) entry which is preliminary data.</text>
</comment>
<dbReference type="Proteomes" id="UP001230005">
    <property type="component" value="Unassembled WGS sequence"/>
</dbReference>
<keyword evidence="2" id="KW-1185">Reference proteome</keyword>
<accession>A0ABT9ZRJ1</accession>
<evidence type="ECO:0000313" key="1">
    <source>
        <dbReference type="EMBL" id="MDQ0253843.1"/>
    </source>
</evidence>
<reference evidence="1 2" key="1">
    <citation type="submission" date="2023-07" db="EMBL/GenBank/DDBJ databases">
        <title>Genomic Encyclopedia of Type Strains, Phase IV (KMG-IV): sequencing the most valuable type-strain genomes for metagenomic binning, comparative biology and taxonomic classification.</title>
        <authorList>
            <person name="Goeker M."/>
        </authorList>
    </citation>
    <scope>NUCLEOTIDE SEQUENCE [LARGE SCALE GENOMIC DNA]</scope>
    <source>
        <strain evidence="1 2">DSM 9768</strain>
    </source>
</reference>
<protein>
    <submittedName>
        <fullName evidence="1">Uncharacterized protein</fullName>
    </submittedName>
</protein>
<organism evidence="1 2">
    <name type="scientific">Evansella vedderi</name>
    <dbReference type="NCBI Taxonomy" id="38282"/>
    <lineage>
        <taxon>Bacteria</taxon>
        <taxon>Bacillati</taxon>
        <taxon>Bacillota</taxon>
        <taxon>Bacilli</taxon>
        <taxon>Bacillales</taxon>
        <taxon>Bacillaceae</taxon>
        <taxon>Evansella</taxon>
    </lineage>
</organism>
<name>A0ABT9ZRJ1_9BACI</name>
<sequence length="509" mass="60277">MYSKEFKGRIGKDLESIKFNNREILDWLTLVIDKNKAHVDELGVKSFGPFHYYSTMGELCQDGYFFQVKLGSVNKYVIPRELDKQLSEGERNIEFKEQEDLWFFDFLSFQTYFLLCSTGQLDENNSINSLNSRNYQLFQDFVNQSIKNMDEEEIYSRLSSPDDFFEELAIKFIHKAFDFPVSNITFPFVKKVLYGFPIKPYQFKDTSGMDKDIVVEMEGWPFFVKNNHTTILHYEKAELHFQGAFHIQGKEWIIPSNIHPSLLWVVLIFSEVKSIGQMLHVAFTTKSVQSSKRIRSAKELWEELQRKLPSNEKETALFEELWDENHPIVKKKKHYVYYQVEDTTLKNYLLKEARKRFPPSDIHANDKGLFISLDVEKKWDEYLEDSSLLFQEKAVVEKEEREFFQSTKDKDFKLKEWEQLNKLAPVSFQLMTYKENMLARLIRQSQAFKLPIIVEDTKGQTFVAEIKTLHFDAGEAEVTTYRGNKIKLREMKRLAIYHPEKDLKFSAFR</sequence>
<gene>
    <name evidence="1" type="ORF">J2S74_001215</name>
</gene>
<evidence type="ECO:0000313" key="2">
    <source>
        <dbReference type="Proteomes" id="UP001230005"/>
    </source>
</evidence>
<proteinExistence type="predicted"/>
<dbReference type="RefSeq" id="WP_307323020.1">
    <property type="nucleotide sequence ID" value="NZ_JAUSUG010000003.1"/>
</dbReference>
<dbReference type="EMBL" id="JAUSUG010000003">
    <property type="protein sequence ID" value="MDQ0253843.1"/>
    <property type="molecule type" value="Genomic_DNA"/>
</dbReference>